<dbReference type="EMBL" id="MPIN01000002">
    <property type="protein sequence ID" value="OJH41487.1"/>
    <property type="molecule type" value="Genomic_DNA"/>
</dbReference>
<dbReference type="PROSITE" id="PS51186">
    <property type="entry name" value="GNAT"/>
    <property type="match status" value="1"/>
</dbReference>
<dbReference type="Gene3D" id="3.40.630.30">
    <property type="match status" value="1"/>
</dbReference>
<reference evidence="2 3" key="2">
    <citation type="submission" date="2016-12" db="EMBL/GenBank/DDBJ databases">
        <title>Draft Genome Sequence of Cystobacter ferrugineus Strain Cbfe23.</title>
        <authorList>
            <person name="Akbar S."/>
            <person name="Dowd S.E."/>
            <person name="Stevens D.C."/>
        </authorList>
    </citation>
    <scope>NUCLEOTIDE SEQUENCE [LARGE SCALE GENOMIC DNA]</scope>
    <source>
        <strain evidence="2 3">Cbfe23</strain>
    </source>
</reference>
<dbReference type="InterPro" id="IPR016181">
    <property type="entry name" value="Acyl_CoA_acyltransferase"/>
</dbReference>
<dbReference type="Proteomes" id="UP000182229">
    <property type="component" value="Unassembled WGS sequence"/>
</dbReference>
<dbReference type="OrthoDB" id="9801669at2"/>
<protein>
    <submittedName>
        <fullName evidence="2">GNAT family N-acetyltransferase</fullName>
    </submittedName>
</protein>
<proteinExistence type="predicted"/>
<gene>
    <name evidence="2" type="ORF">BON30_11585</name>
</gene>
<keyword evidence="2" id="KW-0808">Transferase</keyword>
<sequence>MHLPTLETKRMRIRPLRMEDLNDCHRLYVDIDWADKSVSEDENLTRRREWLEWTVRNYEQLARLYQPPYGERAVELKESGQFVGLVGLVPLLAPFGQLPSFGRVEGSRFSAEVGLFWATAPAWQRRGYATEAARALVAHAFDHLKLGRILAGTQRDNTASLDVMRRLGMRIEENPFPEPPWFEVTGILEAASW</sequence>
<dbReference type="InterPro" id="IPR051531">
    <property type="entry name" value="N-acetyltransferase"/>
</dbReference>
<dbReference type="STRING" id="83449.BON30_11585"/>
<evidence type="ECO:0000259" key="1">
    <source>
        <dbReference type="PROSITE" id="PS51186"/>
    </source>
</evidence>
<keyword evidence="3" id="KW-1185">Reference proteome</keyword>
<accession>A0A1L9BGU5</accession>
<reference evidence="3" key="1">
    <citation type="submission" date="2016-11" db="EMBL/GenBank/DDBJ databases">
        <authorList>
            <person name="Shukria A."/>
            <person name="Stevens D.C."/>
        </authorList>
    </citation>
    <scope>NUCLEOTIDE SEQUENCE [LARGE SCALE GENOMIC DNA]</scope>
    <source>
        <strain evidence="3">Cbfe23</strain>
    </source>
</reference>
<organism evidence="2 3">
    <name type="scientific">Cystobacter ferrugineus</name>
    <dbReference type="NCBI Taxonomy" id="83449"/>
    <lineage>
        <taxon>Bacteria</taxon>
        <taxon>Pseudomonadati</taxon>
        <taxon>Myxococcota</taxon>
        <taxon>Myxococcia</taxon>
        <taxon>Myxococcales</taxon>
        <taxon>Cystobacterineae</taxon>
        <taxon>Archangiaceae</taxon>
        <taxon>Cystobacter</taxon>
    </lineage>
</organism>
<feature type="domain" description="N-acetyltransferase" evidence="1">
    <location>
        <begin position="11"/>
        <end position="193"/>
    </location>
</feature>
<dbReference type="PANTHER" id="PTHR43792:SF1">
    <property type="entry name" value="N-ACETYLTRANSFERASE DOMAIN-CONTAINING PROTEIN"/>
    <property type="match status" value="1"/>
</dbReference>
<dbReference type="Pfam" id="PF13302">
    <property type="entry name" value="Acetyltransf_3"/>
    <property type="match status" value="1"/>
</dbReference>
<dbReference type="AlphaFoldDB" id="A0A1L9BGU5"/>
<evidence type="ECO:0000313" key="2">
    <source>
        <dbReference type="EMBL" id="OJH41487.1"/>
    </source>
</evidence>
<name>A0A1L9BGU5_9BACT</name>
<evidence type="ECO:0000313" key="3">
    <source>
        <dbReference type="Proteomes" id="UP000182229"/>
    </source>
</evidence>
<dbReference type="PANTHER" id="PTHR43792">
    <property type="entry name" value="GNAT FAMILY, PUTATIVE (AFU_ORTHOLOGUE AFUA_3G00765)-RELATED-RELATED"/>
    <property type="match status" value="1"/>
</dbReference>
<comment type="caution">
    <text evidence="2">The sequence shown here is derived from an EMBL/GenBank/DDBJ whole genome shotgun (WGS) entry which is preliminary data.</text>
</comment>
<dbReference type="InterPro" id="IPR000182">
    <property type="entry name" value="GNAT_dom"/>
</dbReference>
<dbReference type="GO" id="GO:0016747">
    <property type="term" value="F:acyltransferase activity, transferring groups other than amino-acyl groups"/>
    <property type="evidence" value="ECO:0007669"/>
    <property type="project" value="InterPro"/>
</dbReference>
<dbReference type="SUPFAM" id="SSF55729">
    <property type="entry name" value="Acyl-CoA N-acyltransferases (Nat)"/>
    <property type="match status" value="1"/>
</dbReference>